<protein>
    <submittedName>
        <fullName evidence="2">Uncharacterized protein</fullName>
    </submittedName>
</protein>
<evidence type="ECO:0000256" key="1">
    <source>
        <dbReference type="SAM" id="MobiDB-lite"/>
    </source>
</evidence>
<organism evidence="2 3">
    <name type="scientific">Anaerococcus tetradius ATCC 35098</name>
    <dbReference type="NCBI Taxonomy" id="525255"/>
    <lineage>
        <taxon>Bacteria</taxon>
        <taxon>Bacillati</taxon>
        <taxon>Bacillota</taxon>
        <taxon>Tissierellia</taxon>
        <taxon>Tissierellales</taxon>
        <taxon>Peptoniphilaceae</taxon>
        <taxon>Anaerococcus</taxon>
    </lineage>
</organism>
<dbReference type="Pfam" id="PF22337">
    <property type="entry name" value="Phage_fiber_rpt"/>
    <property type="match status" value="1"/>
</dbReference>
<feature type="region of interest" description="Disordered" evidence="1">
    <location>
        <begin position="218"/>
        <end position="240"/>
    </location>
</feature>
<dbReference type="Proteomes" id="UP000003744">
    <property type="component" value="Unassembled WGS sequence"/>
</dbReference>
<dbReference type="HOGENOM" id="CLU_494914_0_0_9"/>
<dbReference type="Gene3D" id="2.120.10.30">
    <property type="entry name" value="TolB, C-terminal domain"/>
    <property type="match status" value="1"/>
</dbReference>
<feature type="region of interest" description="Disordered" evidence="1">
    <location>
        <begin position="192"/>
        <end position="211"/>
    </location>
</feature>
<evidence type="ECO:0000313" key="3">
    <source>
        <dbReference type="Proteomes" id="UP000003744"/>
    </source>
</evidence>
<accession>C2CHP1</accession>
<reference evidence="2 3" key="1">
    <citation type="submission" date="2009-01" db="EMBL/GenBank/DDBJ databases">
        <authorList>
            <person name="Qin X."/>
            <person name="Bachman B."/>
            <person name="Battles P."/>
            <person name="Bell A."/>
            <person name="Bess C."/>
            <person name="Bickham C."/>
            <person name="Chaboub L."/>
            <person name="Chen D."/>
            <person name="Coyle M."/>
            <person name="Deiros D.R."/>
            <person name="Dinh H."/>
            <person name="Forbes L."/>
            <person name="Fowler G."/>
            <person name="Francisco L."/>
            <person name="Fu Q."/>
            <person name="Gubbala S."/>
            <person name="Hale W."/>
            <person name="Han Y."/>
            <person name="Hemphill L."/>
            <person name="Highlander S.K."/>
            <person name="Hirani K."/>
            <person name="Hogues M."/>
            <person name="Jackson L."/>
            <person name="Jakkamsetti A."/>
            <person name="Javaid M."/>
            <person name="Jiang H."/>
            <person name="Korchina V."/>
            <person name="Kovar C."/>
            <person name="Lara F."/>
            <person name="Lee S."/>
            <person name="Mata R."/>
            <person name="Mathew T."/>
            <person name="Moen C."/>
            <person name="Morales K."/>
            <person name="Munidasa M."/>
            <person name="Nazareth L."/>
            <person name="Ngo R."/>
            <person name="Nguyen L."/>
            <person name="Okwuonu G."/>
            <person name="Ongeri F."/>
            <person name="Patil S."/>
            <person name="Petrosino J."/>
            <person name="Pham C."/>
            <person name="Pham P."/>
            <person name="Pu L.-L."/>
            <person name="Puazo M."/>
            <person name="Raj R."/>
            <person name="Reid J."/>
            <person name="Rouhana J."/>
            <person name="Saada N."/>
            <person name="Shang Y."/>
            <person name="Simmons D."/>
            <person name="Thornton R."/>
            <person name="Warren J."/>
            <person name="Weissenberger G."/>
            <person name="Zhang J."/>
            <person name="Zhang L."/>
            <person name="Zhou C."/>
            <person name="Zhu D."/>
            <person name="Muzny D."/>
            <person name="Worley K."/>
            <person name="Gibbs R."/>
        </authorList>
    </citation>
    <scope>NUCLEOTIDE SEQUENCE [LARGE SCALE GENOMIC DNA]</scope>
    <source>
        <strain evidence="2 3">ATCC 35098</strain>
    </source>
</reference>
<gene>
    <name evidence="2" type="ORF">HMPREF0077_1001</name>
</gene>
<proteinExistence type="predicted"/>
<comment type="caution">
    <text evidence="2">The sequence shown here is derived from an EMBL/GenBank/DDBJ whole genome shotgun (WGS) entry which is preliminary data.</text>
</comment>
<dbReference type="eggNOG" id="ENOG5032BWT">
    <property type="taxonomic scope" value="Bacteria"/>
</dbReference>
<evidence type="ECO:0000313" key="2">
    <source>
        <dbReference type="EMBL" id="EEI82897.1"/>
    </source>
</evidence>
<dbReference type="AlphaFoldDB" id="C2CHP1"/>
<sequence>MDTTNLRQVQGGTVIKQADRSSVLSFILQDAKGREVKLDGQAAQVALYTNQGRFWETTTNVKGAEVSFSMPGNLAVDDYLLDISVGGYVFPSDRDLIIRVTQGYKELLNKESAESTRETLAGIRKKVEEESEKRLKGQLEKIDGKSESTIQAIERDGQEYIKLIGTNKESAVAEIEAKKKEALYIIEEKRKEFKGDRGEPGPKGDPLKYDDLTEEQKKELKGEKGEPGTNGVKGDDGISPTVKIIEENNGNRVTFTDKTGEKSIFIKNGEAGEAGKFDINSLSEEEKKIFKTELVNDLTTGGVDKALSAEQGKVLFQSVDKGKDLIAKALVDKNVQASKDESFGDLANKIKEIRASGGYGLGDVIEPEKIEPITKDNYKYKFDSKIEYNKYFFDGEGNLYVILIGNDNNKTLLKYDKNGDVVIKVNELKCYFLDKENNIFICSKLEGLRKYDKNNEPVNILPRERTPNANYMYSDTEGNLYTLDNPMIVTKYNKDGVEMWSISDVSSFVVDGKMNVYGMNKDGLVTKYSKDGVKLWAKEFNCHSSLSVDK</sequence>
<dbReference type="RefSeq" id="WP_004837113.1">
    <property type="nucleotide sequence ID" value="NZ_GG666297.1"/>
</dbReference>
<dbReference type="InterPro" id="IPR054500">
    <property type="entry name" value="Phage_fiber_rpt"/>
</dbReference>
<name>C2CHP1_9FIRM</name>
<dbReference type="InterPro" id="IPR011042">
    <property type="entry name" value="6-blade_b-propeller_TolB-like"/>
</dbReference>
<dbReference type="SUPFAM" id="SSF63829">
    <property type="entry name" value="Calcium-dependent phosphotriesterase"/>
    <property type="match status" value="1"/>
</dbReference>
<dbReference type="EMBL" id="ACGC01000050">
    <property type="protein sequence ID" value="EEI82897.1"/>
    <property type="molecule type" value="Genomic_DNA"/>
</dbReference>